<dbReference type="AlphaFoldDB" id="A0A9D3T6Z1"/>
<reference evidence="1" key="1">
    <citation type="submission" date="2021-01" db="EMBL/GenBank/DDBJ databases">
        <authorList>
            <person name="Zahm M."/>
            <person name="Roques C."/>
            <person name="Cabau C."/>
            <person name="Klopp C."/>
            <person name="Donnadieu C."/>
            <person name="Jouanno E."/>
            <person name="Lampietro C."/>
            <person name="Louis A."/>
            <person name="Herpin A."/>
            <person name="Echchiki A."/>
            <person name="Berthelot C."/>
            <person name="Parey E."/>
            <person name="Roest-Crollius H."/>
            <person name="Braasch I."/>
            <person name="Postlethwait J."/>
            <person name="Bobe J."/>
            <person name="Montfort J."/>
            <person name="Bouchez O."/>
            <person name="Begum T."/>
            <person name="Mejri S."/>
            <person name="Adams A."/>
            <person name="Chen W.-J."/>
            <person name="Guiguen Y."/>
        </authorList>
    </citation>
    <scope>NUCLEOTIDE SEQUENCE</scope>
    <source>
        <strain evidence="1">YG-15Mar2019-1</strain>
        <tissue evidence="1">Brain</tissue>
    </source>
</reference>
<accession>A0A9D3T6Z1</accession>
<gene>
    <name evidence="1" type="ORF">MATL_G00081600</name>
</gene>
<proteinExistence type="predicted"/>
<evidence type="ECO:0000313" key="1">
    <source>
        <dbReference type="EMBL" id="KAG7476318.1"/>
    </source>
</evidence>
<protein>
    <submittedName>
        <fullName evidence="1">Uncharacterized protein</fullName>
    </submittedName>
</protein>
<keyword evidence="2" id="KW-1185">Reference proteome</keyword>
<sequence length="145" mass="15517">MAALALSATPGPLWMISELTRRAARLHLTVWCIGEELQTCLSNMQLLGLPLLLLLLPASNTQLTSNWDTDADKNDIDTVSGATVSEIAPQIPLRETHVSFLLFTVGRCTQSAPLQVISLGLPGAPLPATMTRIQTMDGLTALAQV</sequence>
<comment type="caution">
    <text evidence="1">The sequence shown here is derived from an EMBL/GenBank/DDBJ whole genome shotgun (WGS) entry which is preliminary data.</text>
</comment>
<dbReference type="EMBL" id="JAFDVH010000006">
    <property type="protein sequence ID" value="KAG7476318.1"/>
    <property type="molecule type" value="Genomic_DNA"/>
</dbReference>
<evidence type="ECO:0000313" key="2">
    <source>
        <dbReference type="Proteomes" id="UP001046870"/>
    </source>
</evidence>
<dbReference type="Proteomes" id="UP001046870">
    <property type="component" value="Chromosome 6"/>
</dbReference>
<name>A0A9D3T6Z1_MEGAT</name>
<organism evidence="1 2">
    <name type="scientific">Megalops atlanticus</name>
    <name type="common">Tarpon</name>
    <name type="synonym">Clupea gigantea</name>
    <dbReference type="NCBI Taxonomy" id="7932"/>
    <lineage>
        <taxon>Eukaryota</taxon>
        <taxon>Metazoa</taxon>
        <taxon>Chordata</taxon>
        <taxon>Craniata</taxon>
        <taxon>Vertebrata</taxon>
        <taxon>Euteleostomi</taxon>
        <taxon>Actinopterygii</taxon>
        <taxon>Neopterygii</taxon>
        <taxon>Teleostei</taxon>
        <taxon>Elopiformes</taxon>
        <taxon>Megalopidae</taxon>
        <taxon>Megalops</taxon>
    </lineage>
</organism>